<dbReference type="RefSeq" id="WP_109655980.1">
    <property type="nucleotide sequence ID" value="NZ_CP029145.1"/>
</dbReference>
<organism evidence="1 2">
    <name type="scientific">Hymenobacter nivis</name>
    <dbReference type="NCBI Taxonomy" id="1850093"/>
    <lineage>
        <taxon>Bacteria</taxon>
        <taxon>Pseudomonadati</taxon>
        <taxon>Bacteroidota</taxon>
        <taxon>Cytophagia</taxon>
        <taxon>Cytophagales</taxon>
        <taxon>Hymenobacteraceae</taxon>
        <taxon>Hymenobacter</taxon>
    </lineage>
</organism>
<reference evidence="2" key="1">
    <citation type="submission" date="2018-04" db="EMBL/GenBank/DDBJ databases">
        <title>Complete genome of Antarctic heterotrophic bacterium Hymenobacter nivis.</title>
        <authorList>
            <person name="Terashima M."/>
        </authorList>
    </citation>
    <scope>NUCLEOTIDE SEQUENCE [LARGE SCALE GENOMIC DNA]</scope>
    <source>
        <strain evidence="2">NBRC 111535</strain>
    </source>
</reference>
<protein>
    <submittedName>
        <fullName evidence="1">Uncharacterized protein</fullName>
    </submittedName>
</protein>
<dbReference type="EMBL" id="CP029145">
    <property type="protein sequence ID" value="AWM32885.1"/>
    <property type="molecule type" value="Genomic_DNA"/>
</dbReference>
<evidence type="ECO:0000313" key="2">
    <source>
        <dbReference type="Proteomes" id="UP000245999"/>
    </source>
</evidence>
<dbReference type="KEGG" id="hnv:DDQ68_08880"/>
<gene>
    <name evidence="1" type="ORF">DDQ68_08880</name>
</gene>
<dbReference type="AlphaFoldDB" id="A0A2Z3GPH4"/>
<evidence type="ECO:0000313" key="1">
    <source>
        <dbReference type="EMBL" id="AWM32885.1"/>
    </source>
</evidence>
<keyword evidence="2" id="KW-1185">Reference proteome</keyword>
<dbReference type="Proteomes" id="UP000245999">
    <property type="component" value="Chromosome"/>
</dbReference>
<name>A0A2Z3GPH4_9BACT</name>
<accession>A0A2Z3GPH4</accession>
<proteinExistence type="predicted"/>
<sequence>MPLQAGLGNAYVEYASPDGSIQETLHDSMGVIEPSTNVQMRIFRWVGLVAGAGWWAPVFVNRTVRKELSGPIFYLRGKLFLNDLVAVVRGRERLFPQKGLRRE</sequence>
<dbReference type="OrthoDB" id="1369748at2"/>